<proteinExistence type="predicted"/>
<keyword evidence="3" id="KW-1185">Reference proteome</keyword>
<evidence type="ECO:0000256" key="1">
    <source>
        <dbReference type="SAM" id="MobiDB-lite"/>
    </source>
</evidence>
<name>A0A4C1WGG0_EUMVA</name>
<evidence type="ECO:0000313" key="3">
    <source>
        <dbReference type="Proteomes" id="UP000299102"/>
    </source>
</evidence>
<dbReference type="Proteomes" id="UP000299102">
    <property type="component" value="Unassembled WGS sequence"/>
</dbReference>
<organism evidence="2 3">
    <name type="scientific">Eumeta variegata</name>
    <name type="common">Bagworm moth</name>
    <name type="synonym">Eumeta japonica</name>
    <dbReference type="NCBI Taxonomy" id="151549"/>
    <lineage>
        <taxon>Eukaryota</taxon>
        <taxon>Metazoa</taxon>
        <taxon>Ecdysozoa</taxon>
        <taxon>Arthropoda</taxon>
        <taxon>Hexapoda</taxon>
        <taxon>Insecta</taxon>
        <taxon>Pterygota</taxon>
        <taxon>Neoptera</taxon>
        <taxon>Endopterygota</taxon>
        <taxon>Lepidoptera</taxon>
        <taxon>Glossata</taxon>
        <taxon>Ditrysia</taxon>
        <taxon>Tineoidea</taxon>
        <taxon>Psychidae</taxon>
        <taxon>Oiketicinae</taxon>
        <taxon>Eumeta</taxon>
    </lineage>
</organism>
<protein>
    <submittedName>
        <fullName evidence="2">Uncharacterized protein</fullName>
    </submittedName>
</protein>
<gene>
    <name evidence="2" type="ORF">EVAR_97879_1</name>
</gene>
<dbReference type="EMBL" id="BGZK01000548">
    <property type="protein sequence ID" value="GBP49582.1"/>
    <property type="molecule type" value="Genomic_DNA"/>
</dbReference>
<evidence type="ECO:0000313" key="2">
    <source>
        <dbReference type="EMBL" id="GBP49582.1"/>
    </source>
</evidence>
<sequence>MDRRGGWVQTSLSRNDEIVGRLSPGSVEDVRNDATTTMRPPTDVFPKPLAGCMRAQFSAGIKVSLHFKYRHLKRKSGDGEVAIVFFFPFELQSNRYDP</sequence>
<accession>A0A4C1WGG0</accession>
<dbReference type="AlphaFoldDB" id="A0A4C1WGG0"/>
<feature type="region of interest" description="Disordered" evidence="1">
    <location>
        <begin position="23"/>
        <end position="42"/>
    </location>
</feature>
<comment type="caution">
    <text evidence="2">The sequence shown here is derived from an EMBL/GenBank/DDBJ whole genome shotgun (WGS) entry which is preliminary data.</text>
</comment>
<reference evidence="2 3" key="1">
    <citation type="journal article" date="2019" name="Commun. Biol.">
        <title>The bagworm genome reveals a unique fibroin gene that provides high tensile strength.</title>
        <authorList>
            <person name="Kono N."/>
            <person name="Nakamura H."/>
            <person name="Ohtoshi R."/>
            <person name="Tomita M."/>
            <person name="Numata K."/>
            <person name="Arakawa K."/>
        </authorList>
    </citation>
    <scope>NUCLEOTIDE SEQUENCE [LARGE SCALE GENOMIC DNA]</scope>
</reference>